<sequence>MLRVLLFVLLSKGFNARPTDGIQDYELLSYTPIMSSMSVDPIEEIDEVKPLVGPPKCVEDDIASIDFPAFERNFSLRLQKVCQAASDEEEFLSRGEFVQVDGINKSTIYFQGYIEGEANSTVDGTIVNGVFQGIIITECHDKYIIERLTTSINGAHSLIYHGLSKKQIMATLFGESSGYLPTEVINENTEEGSGDYQWPQMFHDLGRVHIASFIVGIVGLIVGTIGIILAIVYGTASNSCPTCPTVPTTECNSRLFSVMAKVKNETVTWQNSLNDPTSDYFKNASNIVATSLQNTLNSNLNSPSGRYARFDATNSIDQNNAQVVITRFGKSENGKVIASGLGGIISTNSEFPTVNNVTDAMASDKMFDNPKASNNPYDFCNNDSCQSTTIIIPTSSLPPSSTSTVENTTKSKTTTVAYTTTPTASQKLSSTSQQPTTTTSGGSSSTTASSSVYTSTTTPSTTTTTIPSSTTTIQTTSTHLSSEATTTSSPPASSTVSTTVSTTVPTSEPTTSDTTIPSSTTSPFGSSSTPTKVDTTTTIGTTVATETTTTTKSSSSPAFSTSSPSATSTTVPSTSPTVPVTDVSKRCPNEELVYDGNIAVVFELESTSNPEILDFVENYALNSQYYGLGKDAISSERATLATTIPFPSTLYYSPSPYGSVENTDEVKSDVEKYASNISEPIGSLENALIYIEDKKWTGVLSLIIVGNNDSLVDQTSISTASELKMKGAKIYTVTFGATKYKQVSSGEDYQFVITKDVNKQTVADQIGLKISRYSNKYFCPNCEQKTTTVAYTTTPTTSQKLSSTSQQPTTTTSGGSSSTTASSSVYTSTTTPSTTTTTIPSSTTTIQTPTTSEATTTNTPSASSTVSTTVSTTVPTSEPTSPLLTKSTSDTTSPSSTTTIQTTSTHLSSEATTTSSPPASSTVSTTVLTTSAFGSSSTPTTTANCEWVCVSNTPQVSITASTLKSTQSITSTSPFGSSSTPTKVDTTTTIGTSVASETTTATRSSSSPASSTSSPSATSTTVPSTSPTVPVTDVSKRCPNEELVYDGNIAEILDFVENYALNSQYYGLGKDAISSERATLATTIPFPSTTNYTIDSYGKIQNQDDLRTQVENFKANIAQPNNFLSATLSYISNSMMVTPLSLVIVGENETLVDGFSQGIAQNLKDSGVKIFTVGSSKYGSISSADDNSKLFCPISIVTSTTSMSSTSMSTKVSTKPTPKPSTTINPCFCDGRWVYSGDLAIVFEYIDNDQNQAIVNFIENHLIADTNEYELAKDSSGDQPTMATIVPYPNSSDYIIGSYGSISSNDLIKTQIDSFALHRSSNPDPSINDGLSYISQNLTAKSATKAVILVANSDSDVEKAVSTANSLKNQGFIVFTVSVGSSSANFSSLATVSISPVCVSDGSSTRNPITHCPTTSAPTKSSPLVQSTTSYSSRTPESTTAFPTETTSSMSSTVNTTPSKISPSSTQFAATITEIPTSSASAQTTAETSGPFNGTIALAYELIGNQDVYDFVENHFYNSDKYQFGSITKAINVPYPSTDNYNIGSYNDFKSKEDLTENLENEIEMAQINTSPDIIE</sequence>
<keyword evidence="2" id="KW-0472">Membrane</keyword>
<evidence type="ECO:0008006" key="6">
    <source>
        <dbReference type="Google" id="ProtNLM"/>
    </source>
</evidence>
<dbReference type="PANTHER" id="PTHR37972:SF3">
    <property type="entry name" value="PROTEIN CBG11222"/>
    <property type="match status" value="1"/>
</dbReference>
<keyword evidence="5" id="KW-1185">Reference proteome</keyword>
<reference evidence="4 5" key="1">
    <citation type="submission" date="2020-04" db="EMBL/GenBank/DDBJ databases">
        <authorList>
            <person name="Laetsch R D."/>
            <person name="Stevens L."/>
            <person name="Kumar S."/>
            <person name="Blaxter L. M."/>
        </authorList>
    </citation>
    <scope>NUCLEOTIDE SEQUENCE [LARGE SCALE GENOMIC DNA]</scope>
</reference>
<protein>
    <recommendedName>
        <fullName evidence="6">VWFA domain-containing protein</fullName>
    </recommendedName>
</protein>
<feature type="compositionally biased region" description="Low complexity" evidence="1">
    <location>
        <begin position="1444"/>
        <end position="1459"/>
    </location>
</feature>
<dbReference type="OrthoDB" id="2149267at2759"/>
<comment type="caution">
    <text evidence="4">The sequence shown here is derived from an EMBL/GenBank/DDBJ whole genome shotgun (WGS) entry which is preliminary data.</text>
</comment>
<accession>A0A8S1EKD7</accession>
<dbReference type="InterPro" id="IPR036465">
    <property type="entry name" value="vWFA_dom_sf"/>
</dbReference>
<dbReference type="PANTHER" id="PTHR37972">
    <property type="entry name" value="PROTEIN CBG25533"/>
    <property type="match status" value="1"/>
</dbReference>
<feature type="chain" id="PRO_5035906586" description="VWFA domain-containing protein" evidence="3">
    <location>
        <begin position="17"/>
        <end position="1576"/>
    </location>
</feature>
<evidence type="ECO:0000256" key="3">
    <source>
        <dbReference type="SAM" id="SignalP"/>
    </source>
</evidence>
<dbReference type="EMBL" id="CADEPM010000004">
    <property type="protein sequence ID" value="CAB3404284.1"/>
    <property type="molecule type" value="Genomic_DNA"/>
</dbReference>
<feature type="region of interest" description="Disordered" evidence="1">
    <location>
        <begin position="1405"/>
        <end position="1465"/>
    </location>
</feature>
<keyword evidence="2" id="KW-1133">Transmembrane helix</keyword>
<feature type="transmembrane region" description="Helical" evidence="2">
    <location>
        <begin position="210"/>
        <end position="233"/>
    </location>
</feature>
<evidence type="ECO:0000313" key="5">
    <source>
        <dbReference type="Proteomes" id="UP000494206"/>
    </source>
</evidence>
<dbReference type="Proteomes" id="UP000494206">
    <property type="component" value="Unassembled WGS sequence"/>
</dbReference>
<evidence type="ECO:0000256" key="2">
    <source>
        <dbReference type="SAM" id="Phobius"/>
    </source>
</evidence>
<evidence type="ECO:0000313" key="4">
    <source>
        <dbReference type="EMBL" id="CAB3404284.1"/>
    </source>
</evidence>
<feature type="compositionally biased region" description="Polar residues" evidence="1">
    <location>
        <begin position="1405"/>
        <end position="1443"/>
    </location>
</feature>
<feature type="region of interest" description="Disordered" evidence="1">
    <location>
        <begin position="962"/>
        <end position="1034"/>
    </location>
</feature>
<gene>
    <name evidence="4" type="ORF">CBOVIS_LOCUS6649</name>
</gene>
<dbReference type="Gene3D" id="3.40.50.410">
    <property type="entry name" value="von Willebrand factor, type A domain"/>
    <property type="match status" value="1"/>
</dbReference>
<feature type="signal peptide" evidence="3">
    <location>
        <begin position="1"/>
        <end position="16"/>
    </location>
</feature>
<keyword evidence="3" id="KW-0732">Signal</keyword>
<feature type="region of interest" description="Disordered" evidence="1">
    <location>
        <begin position="423"/>
        <end position="582"/>
    </location>
</feature>
<organism evidence="4 5">
    <name type="scientific">Caenorhabditis bovis</name>
    <dbReference type="NCBI Taxonomy" id="2654633"/>
    <lineage>
        <taxon>Eukaryota</taxon>
        <taxon>Metazoa</taxon>
        <taxon>Ecdysozoa</taxon>
        <taxon>Nematoda</taxon>
        <taxon>Chromadorea</taxon>
        <taxon>Rhabditida</taxon>
        <taxon>Rhabditina</taxon>
        <taxon>Rhabditomorpha</taxon>
        <taxon>Rhabditoidea</taxon>
        <taxon>Rhabditidae</taxon>
        <taxon>Peloderinae</taxon>
        <taxon>Caenorhabditis</taxon>
    </lineage>
</organism>
<dbReference type="SUPFAM" id="SSF53300">
    <property type="entry name" value="vWA-like"/>
    <property type="match status" value="1"/>
</dbReference>
<feature type="region of interest" description="Disordered" evidence="1">
    <location>
        <begin position="794"/>
        <end position="923"/>
    </location>
</feature>
<keyword evidence="2" id="KW-0812">Transmembrane</keyword>
<name>A0A8S1EKD7_9PELO</name>
<feature type="compositionally biased region" description="Low complexity" evidence="1">
    <location>
        <begin position="968"/>
        <end position="1033"/>
    </location>
</feature>
<proteinExistence type="predicted"/>
<evidence type="ECO:0000256" key="1">
    <source>
        <dbReference type="SAM" id="MobiDB-lite"/>
    </source>
</evidence>